<accession>A0A0E9WFA7</accession>
<name>A0A0E9WFA7_ANGAN</name>
<organism evidence="1">
    <name type="scientific">Anguilla anguilla</name>
    <name type="common">European freshwater eel</name>
    <name type="synonym">Muraena anguilla</name>
    <dbReference type="NCBI Taxonomy" id="7936"/>
    <lineage>
        <taxon>Eukaryota</taxon>
        <taxon>Metazoa</taxon>
        <taxon>Chordata</taxon>
        <taxon>Craniata</taxon>
        <taxon>Vertebrata</taxon>
        <taxon>Euteleostomi</taxon>
        <taxon>Actinopterygii</taxon>
        <taxon>Neopterygii</taxon>
        <taxon>Teleostei</taxon>
        <taxon>Anguilliformes</taxon>
        <taxon>Anguillidae</taxon>
        <taxon>Anguilla</taxon>
    </lineage>
</organism>
<evidence type="ECO:0000313" key="1">
    <source>
        <dbReference type="EMBL" id="JAH88178.1"/>
    </source>
</evidence>
<reference evidence="1" key="2">
    <citation type="journal article" date="2015" name="Fish Shellfish Immunol.">
        <title>Early steps in the European eel (Anguilla anguilla)-Vibrio vulnificus interaction in the gills: Role of the RtxA13 toxin.</title>
        <authorList>
            <person name="Callol A."/>
            <person name="Pajuelo D."/>
            <person name="Ebbesson L."/>
            <person name="Teles M."/>
            <person name="MacKenzie S."/>
            <person name="Amaro C."/>
        </authorList>
    </citation>
    <scope>NUCLEOTIDE SEQUENCE</scope>
</reference>
<protein>
    <submittedName>
        <fullName evidence="1">Uncharacterized protein</fullName>
    </submittedName>
</protein>
<reference evidence="1" key="1">
    <citation type="submission" date="2014-11" db="EMBL/GenBank/DDBJ databases">
        <authorList>
            <person name="Amaro Gonzalez C."/>
        </authorList>
    </citation>
    <scope>NUCLEOTIDE SEQUENCE</scope>
</reference>
<dbReference type="EMBL" id="GBXM01020399">
    <property type="protein sequence ID" value="JAH88178.1"/>
    <property type="molecule type" value="Transcribed_RNA"/>
</dbReference>
<sequence>MYLLRTQWVVRANLWRSHLFSHLLLRVQWISFLAADSY</sequence>
<proteinExistence type="predicted"/>
<dbReference type="AlphaFoldDB" id="A0A0E9WFA7"/>